<dbReference type="OrthoDB" id="8195690at2759"/>
<feature type="signal peptide" evidence="6">
    <location>
        <begin position="1"/>
        <end position="24"/>
    </location>
</feature>
<keyword evidence="9" id="KW-1185">Reference proteome</keyword>
<evidence type="ECO:0000256" key="6">
    <source>
        <dbReference type="SAM" id="SignalP"/>
    </source>
</evidence>
<feature type="compositionally biased region" description="Acidic residues" evidence="5">
    <location>
        <begin position="1235"/>
        <end position="1248"/>
    </location>
</feature>
<organism evidence="8 9">
    <name type="scientific">Diabrotica balteata</name>
    <name type="common">Banded cucumber beetle</name>
    <dbReference type="NCBI Taxonomy" id="107213"/>
    <lineage>
        <taxon>Eukaryota</taxon>
        <taxon>Metazoa</taxon>
        <taxon>Ecdysozoa</taxon>
        <taxon>Arthropoda</taxon>
        <taxon>Hexapoda</taxon>
        <taxon>Insecta</taxon>
        <taxon>Pterygota</taxon>
        <taxon>Neoptera</taxon>
        <taxon>Endopterygota</taxon>
        <taxon>Coleoptera</taxon>
        <taxon>Polyphaga</taxon>
        <taxon>Cucujiformia</taxon>
        <taxon>Chrysomeloidea</taxon>
        <taxon>Chrysomelidae</taxon>
        <taxon>Galerucinae</taxon>
        <taxon>Diabroticina</taxon>
        <taxon>Diabroticites</taxon>
        <taxon>Diabrotica</taxon>
    </lineage>
</organism>
<dbReference type="GO" id="GO:0071944">
    <property type="term" value="C:cell periphery"/>
    <property type="evidence" value="ECO:0007669"/>
    <property type="project" value="UniProtKB-ARBA"/>
</dbReference>
<feature type="coiled-coil region" evidence="4">
    <location>
        <begin position="1495"/>
        <end position="1522"/>
    </location>
</feature>
<proteinExistence type="predicted"/>
<dbReference type="PANTHER" id="PTHR24366">
    <property type="entry name" value="IG(IMMUNOGLOBULIN) AND LRR(LEUCINE RICH REPEAT) DOMAINS"/>
    <property type="match status" value="1"/>
</dbReference>
<dbReference type="SMART" id="SM00364">
    <property type="entry name" value="LRR_BAC"/>
    <property type="match status" value="10"/>
</dbReference>
<name>A0A9N9SQD1_DIABA</name>
<dbReference type="SUPFAM" id="SSF52058">
    <property type="entry name" value="L domain-like"/>
    <property type="match status" value="3"/>
</dbReference>
<keyword evidence="4" id="KW-0175">Coiled coil</keyword>
<protein>
    <recommendedName>
        <fullName evidence="7">LRRCT domain-containing protein</fullName>
    </recommendedName>
</protein>
<feature type="chain" id="PRO_5040225626" description="LRRCT domain-containing protein" evidence="6">
    <location>
        <begin position="25"/>
        <end position="1572"/>
    </location>
</feature>
<sequence length="1572" mass="178341">MPFGLKAQLFVLIVSSLLITEIQTTDKTCPPQEAILPCRCLIKGKEYQIWCSHSNLSTVLESLKSIANYITIPIDELIIENNYLPSLPGRTFSPLKILRLMLRYNTLERVSTDWLADLESSLMELFIVEPKLSSLPQSSLMHLKNLKAVTIRSKLLKRLPIFSGLPVLRYVQVESTSLVEISASNFKDNPSLEKFHLQFCPKLNRLEANVFDDLPKLDLINITYCGLEWVHPRTFSRLPSLKELSLVGNKISDPGMIGRSSRELPNLEIIKLDYNYIGIIEEATFVDMRSLKKIYLSNNVIGEIRKGAFHILPALKTLDLSKNMIRRIQHQSFYQPSVLEELYLQDNALSNVVQLRSILEDLPRLIYLDVSYNRLDAIPFRSLMGHSTLEQLNLGYNQLQMIDKEAFIGMPALRDLILTNNSIADTRRAPFWNLPALKSVQLSKNYLRRLEPRFLMNIGALRRADLSQNGLNFIDPEAFLPTPLLEHINMSSNNIKNFHPLTFRHLTQLYELDVSHNNLKTLIPGLPRNIEHLILKHNEISSISFIDLNLPSLRLLDLSGNRIQSLGEDQLKSLHHLRKLYLSSNFLRILQERSLEGLIKLETLDLSDNRISEIHPLAMASISELKYLNVAYNQLTLIGPSLLRNAKDLRKLYAGYNQLAEILGQSFDENLNLEELDLASNLLVQFPQTIYGLEKLKKLDLSSNRLKNINSTIVSSLTNLREIKLSKNFIQILEGNSFGNLKNLKSIYLDENDIMLVEQNFIKMLPSLKMLKLQRNKLEELPIQTFNTLLSLQNLDLQENNVKIIDPNAFHLVPQLLTLNLSHNEISKIEDAGLQNLRSLELLDMSFNKITTMSPSLSQLEWLVELRLKNNLICEVEEGVFTNMPRLKVLDLRSNKLVAFPEVAVERLRENTAKLDVRGNPLECSCDMLWLKSWLRESNQNSPRCSDGTLLKEMPLSLRDCPAEARNEKPFSGCDTELLNAPNFGNMQMYSKYASLKNFSANSSRGKNHLAPNPEESEYFYDEYIDYPFNESAVDPNGFLGDKMKDKGHTIVERVPITTRKPKNHTTGNTPVLYAAPSKKQKPTIPQKIPDSPSTSGFTFFGIPLPALNLNNIFPKKENNGVAPQQAERKNAIVNNPRMDKRQPPMKGGMMIPQIHLVPHISQNIQNIHQIQRPPPELQGGFMPMLPESGGFQPIPDPRFTHTTTGPPNIQRPIENSSPSEVLSNISQDTTTVENESDESEEYPDIDDDIKPLENQLQEKNYNLEQITNRSSLLISADSTSQNNNRNKKSQLVDGKINITRLESIANVQIFNKSESHSFIKEYSPASSSISEDTLSSTVKADEAKIALVRETTSLPEPATPIITPQKVTDKSSQIELIKNMEKTSILDNPQSIKPFEPTVITSYEDEVKDPELSGMETQIKETEQKFVTTEMPKNDNKPVLKLEKHNSSGSLLSTLLVPGGNQPLFKPTARSTITKVASPHEGNINDPLVSTIQVSESENGKVKTEKEFNKLEENIITSTEEGSNENWYFENYNKKNLEPFVAKVVNDKNLAVKREFYSVFILLSFITAVLR</sequence>
<keyword evidence="1" id="KW-0433">Leucine-rich repeat</keyword>
<dbReference type="Pfam" id="PF13855">
    <property type="entry name" value="LRR_8"/>
    <property type="match status" value="8"/>
</dbReference>
<evidence type="ECO:0000313" key="9">
    <source>
        <dbReference type="Proteomes" id="UP001153709"/>
    </source>
</evidence>
<evidence type="ECO:0000256" key="4">
    <source>
        <dbReference type="SAM" id="Coils"/>
    </source>
</evidence>
<dbReference type="InterPro" id="IPR000483">
    <property type="entry name" value="Cys-rich_flank_reg_C"/>
</dbReference>
<dbReference type="EMBL" id="OU898276">
    <property type="protein sequence ID" value="CAG9827269.1"/>
    <property type="molecule type" value="Genomic_DNA"/>
</dbReference>
<keyword evidence="2 6" id="KW-0732">Signal</keyword>
<dbReference type="SMART" id="SM00369">
    <property type="entry name" value="LRR_TYP"/>
    <property type="match status" value="25"/>
</dbReference>
<evidence type="ECO:0000256" key="3">
    <source>
        <dbReference type="ARBA" id="ARBA00022737"/>
    </source>
</evidence>
<evidence type="ECO:0000256" key="5">
    <source>
        <dbReference type="SAM" id="MobiDB-lite"/>
    </source>
</evidence>
<evidence type="ECO:0000256" key="2">
    <source>
        <dbReference type="ARBA" id="ARBA00022729"/>
    </source>
</evidence>
<dbReference type="Gene3D" id="3.80.10.10">
    <property type="entry name" value="Ribonuclease Inhibitor"/>
    <property type="match status" value="6"/>
</dbReference>
<dbReference type="InterPro" id="IPR003591">
    <property type="entry name" value="Leu-rich_rpt_typical-subtyp"/>
</dbReference>
<dbReference type="Proteomes" id="UP001153709">
    <property type="component" value="Chromosome 1"/>
</dbReference>
<evidence type="ECO:0000313" key="8">
    <source>
        <dbReference type="EMBL" id="CAG9827269.1"/>
    </source>
</evidence>
<reference evidence="8" key="1">
    <citation type="submission" date="2022-01" db="EMBL/GenBank/DDBJ databases">
        <authorList>
            <person name="King R."/>
        </authorList>
    </citation>
    <scope>NUCLEOTIDE SEQUENCE</scope>
</reference>
<accession>A0A9N9SQD1</accession>
<evidence type="ECO:0000259" key="7">
    <source>
        <dbReference type="SMART" id="SM00082"/>
    </source>
</evidence>
<dbReference type="PANTHER" id="PTHR24366:SF170">
    <property type="entry name" value="RE50361P"/>
    <property type="match status" value="1"/>
</dbReference>
<gene>
    <name evidence="8" type="ORF">DIABBA_LOCUS1283</name>
</gene>
<feature type="compositionally biased region" description="Polar residues" evidence="5">
    <location>
        <begin position="1201"/>
        <end position="1234"/>
    </location>
</feature>
<dbReference type="SMART" id="SM00365">
    <property type="entry name" value="LRR_SD22"/>
    <property type="match status" value="13"/>
</dbReference>
<dbReference type="PROSITE" id="PS51450">
    <property type="entry name" value="LRR"/>
    <property type="match status" value="5"/>
</dbReference>
<dbReference type="InterPro" id="IPR032675">
    <property type="entry name" value="LRR_dom_sf"/>
</dbReference>
<feature type="region of interest" description="Disordered" evidence="5">
    <location>
        <begin position="1060"/>
        <end position="1091"/>
    </location>
</feature>
<feature type="region of interest" description="Disordered" evidence="5">
    <location>
        <begin position="1187"/>
        <end position="1248"/>
    </location>
</feature>
<feature type="domain" description="LRRCT" evidence="7">
    <location>
        <begin position="920"/>
        <end position="962"/>
    </location>
</feature>
<evidence type="ECO:0000256" key="1">
    <source>
        <dbReference type="ARBA" id="ARBA00022614"/>
    </source>
</evidence>
<dbReference type="InterPro" id="IPR001611">
    <property type="entry name" value="Leu-rich_rpt"/>
</dbReference>
<keyword evidence="3" id="KW-0677">Repeat</keyword>
<dbReference type="SMART" id="SM00082">
    <property type="entry name" value="LRRCT"/>
    <property type="match status" value="1"/>
</dbReference>
<dbReference type="PRINTS" id="PR00019">
    <property type="entry name" value="LEURICHRPT"/>
</dbReference>